<comment type="caution">
    <text evidence="1">The sequence shown here is derived from an EMBL/GenBank/DDBJ whole genome shotgun (WGS) entry which is preliminary data.</text>
</comment>
<accession>A0A4C1VZ81</accession>
<reference evidence="1 2" key="1">
    <citation type="journal article" date="2019" name="Commun. Biol.">
        <title>The bagworm genome reveals a unique fibroin gene that provides high tensile strength.</title>
        <authorList>
            <person name="Kono N."/>
            <person name="Nakamura H."/>
            <person name="Ohtoshi R."/>
            <person name="Tomita M."/>
            <person name="Numata K."/>
            <person name="Arakawa K."/>
        </authorList>
    </citation>
    <scope>NUCLEOTIDE SEQUENCE [LARGE SCALE GENOMIC DNA]</scope>
</reference>
<protein>
    <submittedName>
        <fullName evidence="1">Uncharacterized protein</fullName>
    </submittedName>
</protein>
<sequence length="74" mass="8104">MAELNVLRILRRIVSPDFSSRKTGQLDLPDTTLSRSTDVKPHLAVALSEFAPSACEPIPPPSDILFLPKKPATH</sequence>
<dbReference type="EMBL" id="BGZK01000438">
    <property type="protein sequence ID" value="GBP43559.1"/>
    <property type="molecule type" value="Genomic_DNA"/>
</dbReference>
<organism evidence="1 2">
    <name type="scientific">Eumeta variegata</name>
    <name type="common">Bagworm moth</name>
    <name type="synonym">Eumeta japonica</name>
    <dbReference type="NCBI Taxonomy" id="151549"/>
    <lineage>
        <taxon>Eukaryota</taxon>
        <taxon>Metazoa</taxon>
        <taxon>Ecdysozoa</taxon>
        <taxon>Arthropoda</taxon>
        <taxon>Hexapoda</taxon>
        <taxon>Insecta</taxon>
        <taxon>Pterygota</taxon>
        <taxon>Neoptera</taxon>
        <taxon>Endopterygota</taxon>
        <taxon>Lepidoptera</taxon>
        <taxon>Glossata</taxon>
        <taxon>Ditrysia</taxon>
        <taxon>Tineoidea</taxon>
        <taxon>Psychidae</taxon>
        <taxon>Oiketicinae</taxon>
        <taxon>Eumeta</taxon>
    </lineage>
</organism>
<dbReference type="AlphaFoldDB" id="A0A4C1VZ81"/>
<evidence type="ECO:0000313" key="1">
    <source>
        <dbReference type="EMBL" id="GBP43559.1"/>
    </source>
</evidence>
<gene>
    <name evidence="1" type="ORF">EVAR_87476_1</name>
</gene>
<evidence type="ECO:0000313" key="2">
    <source>
        <dbReference type="Proteomes" id="UP000299102"/>
    </source>
</evidence>
<keyword evidence="2" id="KW-1185">Reference proteome</keyword>
<dbReference type="Proteomes" id="UP000299102">
    <property type="component" value="Unassembled WGS sequence"/>
</dbReference>
<proteinExistence type="predicted"/>
<name>A0A4C1VZ81_EUMVA</name>